<name>A0A832WHA9_9CREN</name>
<gene>
    <name evidence="2" type="ORF">HA333_11965</name>
</gene>
<dbReference type="EMBL" id="DUJP01000038">
    <property type="protein sequence ID" value="HII48118.1"/>
    <property type="molecule type" value="Genomic_DNA"/>
</dbReference>
<accession>A0A832WHA9</accession>
<keyword evidence="1" id="KW-1133">Transmembrane helix</keyword>
<dbReference type="GeneID" id="1465352"/>
<evidence type="ECO:0000313" key="2">
    <source>
        <dbReference type="EMBL" id="HII48118.1"/>
    </source>
</evidence>
<protein>
    <recommendedName>
        <fullName evidence="4">Mannosyltransferase</fullName>
    </recommendedName>
</protein>
<sequence length="98" mass="11024">MWGAALASKFTAVFPLLGFTAYLAYKDRGALGPTAAGAALAFLVSHAVDIANGVFLYHFQFYWWLVSFHSHKNPFEGWLILFTGAPWYVYYANLVQRI</sequence>
<feature type="transmembrane region" description="Helical" evidence="1">
    <location>
        <begin position="77"/>
        <end position="95"/>
    </location>
</feature>
<dbReference type="Proteomes" id="UP000651120">
    <property type="component" value="Unassembled WGS sequence"/>
</dbReference>
<organism evidence="2 3">
    <name type="scientific">Pyrobaculum aerophilum</name>
    <dbReference type="NCBI Taxonomy" id="13773"/>
    <lineage>
        <taxon>Archaea</taxon>
        <taxon>Thermoproteota</taxon>
        <taxon>Thermoprotei</taxon>
        <taxon>Thermoproteales</taxon>
        <taxon>Thermoproteaceae</taxon>
        <taxon>Pyrobaculum</taxon>
    </lineage>
</organism>
<evidence type="ECO:0000313" key="3">
    <source>
        <dbReference type="Proteomes" id="UP000651120"/>
    </source>
</evidence>
<keyword evidence="1" id="KW-0812">Transmembrane</keyword>
<comment type="caution">
    <text evidence="2">The sequence shown here is derived from an EMBL/GenBank/DDBJ whole genome shotgun (WGS) entry which is preliminary data.</text>
</comment>
<feature type="transmembrane region" description="Helical" evidence="1">
    <location>
        <begin position="6"/>
        <end position="25"/>
    </location>
</feature>
<evidence type="ECO:0008006" key="4">
    <source>
        <dbReference type="Google" id="ProtNLM"/>
    </source>
</evidence>
<evidence type="ECO:0000256" key="1">
    <source>
        <dbReference type="SAM" id="Phobius"/>
    </source>
</evidence>
<dbReference type="AlphaFoldDB" id="A0A832WHA9"/>
<keyword evidence="1" id="KW-0472">Membrane</keyword>
<proteinExistence type="predicted"/>
<feature type="transmembrane region" description="Helical" evidence="1">
    <location>
        <begin position="37"/>
        <end position="57"/>
    </location>
</feature>
<reference evidence="2" key="1">
    <citation type="journal article" date="2020" name="bioRxiv">
        <title>A rank-normalized archaeal taxonomy based on genome phylogeny resolves widespread incomplete and uneven classifications.</title>
        <authorList>
            <person name="Rinke C."/>
            <person name="Chuvochina M."/>
            <person name="Mussig A.J."/>
            <person name="Chaumeil P.-A."/>
            <person name="Waite D.W."/>
            <person name="Whitman W.B."/>
            <person name="Parks D.H."/>
            <person name="Hugenholtz P."/>
        </authorList>
    </citation>
    <scope>NUCLEOTIDE SEQUENCE</scope>
    <source>
        <strain evidence="2">UBA8839</strain>
    </source>
</reference>
<dbReference type="RefSeq" id="WP_011007590.1">
    <property type="nucleotide sequence ID" value="NZ_DUJP01000038.1"/>
</dbReference>